<dbReference type="RefSeq" id="WP_269950143.1">
    <property type="nucleotide sequence ID" value="NZ_CP104758.1"/>
</dbReference>
<organism evidence="2 3">
    <name type="scientific">Pantoea piersonii</name>
    <dbReference type="NCBI Taxonomy" id="2364647"/>
    <lineage>
        <taxon>Bacteria</taxon>
        <taxon>Pseudomonadati</taxon>
        <taxon>Pseudomonadota</taxon>
        <taxon>Gammaproteobacteria</taxon>
        <taxon>Enterobacterales</taxon>
        <taxon>Erwiniaceae</taxon>
        <taxon>Pantoea</taxon>
    </lineage>
</organism>
<dbReference type="EMBL" id="CP104758">
    <property type="protein sequence ID" value="WBG92270.1"/>
    <property type="molecule type" value="Genomic_DNA"/>
</dbReference>
<keyword evidence="3" id="KW-1185">Reference proteome</keyword>
<dbReference type="KEGG" id="kpie:N5580_07010"/>
<accession>A0AAJ5UBE1</accession>
<dbReference type="AlphaFoldDB" id="A0AAJ5UBE1"/>
<dbReference type="Proteomes" id="UP001211544">
    <property type="component" value="Chromosome"/>
</dbReference>
<evidence type="ECO:0000313" key="2">
    <source>
        <dbReference type="EMBL" id="WBG92270.1"/>
    </source>
</evidence>
<feature type="compositionally biased region" description="Basic and acidic residues" evidence="1">
    <location>
        <begin position="11"/>
        <end position="29"/>
    </location>
</feature>
<reference evidence="2 3" key="1">
    <citation type="journal article" date="2022" name="J Glob Antimicrob Resist">
        <title>First complete genome of a multidrug resistant strain of the novel human pathogen Kalamiella piersonii (GABEKP28) identified in human saliva.</title>
        <authorList>
            <person name="McDonagh F."/>
            <person name="Singh N.K."/>
            <person name="Venkateswaran K."/>
            <person name="Lonappan A.M."/>
            <person name="Hallahan B."/>
            <person name="Tuohy A."/>
            <person name="Burke L."/>
            <person name="Kovarova A."/>
            <person name="Miliotis G."/>
        </authorList>
    </citation>
    <scope>NUCLEOTIDE SEQUENCE [LARGE SCALE GENOMIC DNA]</scope>
    <source>
        <strain evidence="2 3">GABEKP28</strain>
    </source>
</reference>
<feature type="region of interest" description="Disordered" evidence="1">
    <location>
        <begin position="1"/>
        <end position="30"/>
    </location>
</feature>
<name>A0AAJ5UBE1_9GAMM</name>
<gene>
    <name evidence="2" type="ORF">N5580_07010</name>
</gene>
<evidence type="ECO:0000313" key="3">
    <source>
        <dbReference type="Proteomes" id="UP001211544"/>
    </source>
</evidence>
<protein>
    <submittedName>
        <fullName evidence="2">Uncharacterized protein</fullName>
    </submittedName>
</protein>
<proteinExistence type="predicted"/>
<sequence length="51" mass="5905">MFLELQAGSKDSVEGYEEKGKKQDNKTDRLGGWILSPHQRCFLESLFDEQD</sequence>
<evidence type="ECO:0000256" key="1">
    <source>
        <dbReference type="SAM" id="MobiDB-lite"/>
    </source>
</evidence>